<keyword evidence="7" id="KW-1185">Reference proteome</keyword>
<reference evidence="6 7" key="1">
    <citation type="submission" date="2023-07" db="EMBL/GenBank/DDBJ databases">
        <title>Sorghum-associated microbial communities from plants grown in Nebraska, USA.</title>
        <authorList>
            <person name="Schachtman D."/>
        </authorList>
    </citation>
    <scope>NUCLEOTIDE SEQUENCE [LARGE SCALE GENOMIC DNA]</scope>
    <source>
        <strain evidence="6 7">BE190</strain>
    </source>
</reference>
<dbReference type="PANTHER" id="PTHR43585">
    <property type="entry name" value="FUMIPYRROLE BIOSYNTHESIS PROTEIN C"/>
    <property type="match status" value="1"/>
</dbReference>
<dbReference type="PANTHER" id="PTHR43585:SF2">
    <property type="entry name" value="ATP-GRASP ENZYME FSQD"/>
    <property type="match status" value="1"/>
</dbReference>
<keyword evidence="1" id="KW-0436">Ligase</keyword>
<feature type="domain" description="ATP-grasp" evidence="5">
    <location>
        <begin position="112"/>
        <end position="325"/>
    </location>
</feature>
<name>A0ABU1UTR0_9GAMM</name>
<dbReference type="Pfam" id="PF13535">
    <property type="entry name" value="ATP-grasp_4"/>
    <property type="match status" value="1"/>
</dbReference>
<gene>
    <name evidence="6" type="ORF">J2X05_000564</name>
</gene>
<organism evidence="6 7">
    <name type="scientific">Cellvibrio fibrivorans</name>
    <dbReference type="NCBI Taxonomy" id="126350"/>
    <lineage>
        <taxon>Bacteria</taxon>
        <taxon>Pseudomonadati</taxon>
        <taxon>Pseudomonadota</taxon>
        <taxon>Gammaproteobacteria</taxon>
        <taxon>Cellvibrionales</taxon>
        <taxon>Cellvibrionaceae</taxon>
        <taxon>Cellvibrio</taxon>
    </lineage>
</organism>
<evidence type="ECO:0000259" key="5">
    <source>
        <dbReference type="PROSITE" id="PS50975"/>
    </source>
</evidence>
<evidence type="ECO:0000313" key="7">
    <source>
        <dbReference type="Proteomes" id="UP001253595"/>
    </source>
</evidence>
<dbReference type="Proteomes" id="UP001253595">
    <property type="component" value="Unassembled WGS sequence"/>
</dbReference>
<evidence type="ECO:0000256" key="2">
    <source>
        <dbReference type="ARBA" id="ARBA00022741"/>
    </source>
</evidence>
<dbReference type="InterPro" id="IPR011761">
    <property type="entry name" value="ATP-grasp"/>
</dbReference>
<evidence type="ECO:0000256" key="4">
    <source>
        <dbReference type="PROSITE-ProRule" id="PRU00409"/>
    </source>
</evidence>
<accession>A0ABU1UTR0</accession>
<dbReference type="PROSITE" id="PS50975">
    <property type="entry name" value="ATP_GRASP"/>
    <property type="match status" value="1"/>
</dbReference>
<keyword evidence="2 4" id="KW-0547">Nucleotide-binding</keyword>
<keyword evidence="3 4" id="KW-0067">ATP-binding</keyword>
<evidence type="ECO:0000256" key="3">
    <source>
        <dbReference type="ARBA" id="ARBA00022840"/>
    </source>
</evidence>
<dbReference type="Gene3D" id="3.30.470.20">
    <property type="entry name" value="ATP-grasp fold, B domain"/>
    <property type="match status" value="1"/>
</dbReference>
<dbReference type="Gene3D" id="3.40.50.20">
    <property type="match status" value="1"/>
</dbReference>
<proteinExistence type="predicted"/>
<dbReference type="InterPro" id="IPR052032">
    <property type="entry name" value="ATP-dep_AA_Ligase"/>
</dbReference>
<comment type="caution">
    <text evidence="6">The sequence shown here is derived from an EMBL/GenBank/DDBJ whole genome shotgun (WGS) entry which is preliminary data.</text>
</comment>
<protein>
    <recommendedName>
        <fullName evidence="5">ATP-grasp domain-containing protein</fullName>
    </recommendedName>
</protein>
<dbReference type="SUPFAM" id="SSF56059">
    <property type="entry name" value="Glutathione synthetase ATP-binding domain-like"/>
    <property type="match status" value="1"/>
</dbReference>
<dbReference type="EMBL" id="JAVDVX010000001">
    <property type="protein sequence ID" value="MDR7088561.1"/>
    <property type="molecule type" value="Genomic_DNA"/>
</dbReference>
<evidence type="ECO:0000313" key="6">
    <source>
        <dbReference type="EMBL" id="MDR7088561.1"/>
    </source>
</evidence>
<sequence>MSPLKRVGIIHAYPSQYMIDSITRTGIRVVLVVPEDFDSVIDGVEHVIRAQFTDYASLYESICNLSNSLKIDAFIPLNEGTVIQTARINADLGLKGYSVGTAVSSRNKFSSFLLWNTLRISCPESYLVYDADSAWSLAKSKFGGRGVLKLVDSMNSQGVISFATENDCIAAFTKLNEMVSRSVDVSRLEDRNRFAYGLSNATIMLQEYCAGKEVSVELFLSPQHGDLALAVLEKIPSSGPYFAETASYSPASLTSLETERVVNLAIQGVRAMGFTQGVAHVEIRYDGDTPKILEAGLRPGGGYTAQLVERLTGNNLYALLAQLSCNVDFDFIPVKDAAQSILFGGVVYQKSGNLISVKRDVDIDSIPGLEKLIVLNSVGDPVRAMPESAQPHYCYYLISGTDRDQILESHYTITKSIHIEIE</sequence>
<evidence type="ECO:0000256" key="1">
    <source>
        <dbReference type="ARBA" id="ARBA00022598"/>
    </source>
</evidence>